<gene>
    <name evidence="1" type="ORF">NCTC11978_01173</name>
</gene>
<dbReference type="InterPro" id="IPR029058">
    <property type="entry name" value="AB_hydrolase_fold"/>
</dbReference>
<dbReference type="Proteomes" id="UP000254033">
    <property type="component" value="Unassembled WGS sequence"/>
</dbReference>
<dbReference type="RefSeq" id="WP_115174895.1">
    <property type="nucleotide sequence ID" value="NZ_UGNY01000001.1"/>
</dbReference>
<sequence length="767" mass="88421">MRRYHCILRVDESLDDEGIKKLLHSHPYKLILKKTNEQFTAFFIIDGQINKQELNPEDLESFASEIPEQANQESYNSSLIEQLETILMIPALPETDTIIQFKGGWEKILDYLDKKFEGQGDLVNYLTLDKVINTYKDEFKFLYKLAEFLLFNYKKLSDEYKKKNRLPDNIDGVVDKIITLMLNFIDKDPNLLISHDVNNTIFRKILEKTEEKNPALFEKILHLYLPKILKNPQNQTAFALKFHSFNHARAEQERTDALELPQECIFAHQGAWPDPDPRIVQVPGNMFQAEKELELGYTLFLPRNAIPRAILIWVYGGNTANEINTLTGKLADIDLYLLNEGIAVSYLNTPERKLYPTVTVNQLEASKKGQAAVNQTISCYVKQIKENPAGLHEKCKALQGIPVFLIGFSFGGGTVLRYKQLCDDPNIDGFISINGALSLEKIQLHERQIMSNRWTNPAKEAISWLSPEALLRKKETVKPALMVQNIKDTNSNVLNTLSFFKKALRVKIPALKVYLFDDDTNASHDNFDHEIPRRGNRSFVKLAHAICDFILKGDFDKKDSLTLEETKIKMLIYTYNKSLSMRFVSYIYCYYPQDFEQAEEIITAKYEPVLAALYYVNQLFKRRDETLKTTVEADVQRLGESGSAGQYSEHFEKYLTLYLYFSISSSLNFLNYDKIQKVVEMVKNSNEALSCFLTIYEDIDSIVNAQSLHLIENLYICVPGLLPADIYKQEGFLQFKEEALQKFSQVMSKLEHARMSQDTLLSELNFH</sequence>
<dbReference type="SUPFAM" id="SSF53474">
    <property type="entry name" value="alpha/beta-Hydrolases"/>
    <property type="match status" value="1"/>
</dbReference>
<accession>A0A378ITT3</accession>
<name>A0A378ITT3_9GAMM</name>
<evidence type="ECO:0000313" key="1">
    <source>
        <dbReference type="EMBL" id="STX37995.1"/>
    </source>
</evidence>
<dbReference type="AlphaFoldDB" id="A0A378ITT3"/>
<dbReference type="Gene3D" id="3.40.50.1820">
    <property type="entry name" value="alpha/beta hydrolase"/>
    <property type="match status" value="1"/>
</dbReference>
<evidence type="ECO:0000313" key="2">
    <source>
        <dbReference type="Proteomes" id="UP000254033"/>
    </source>
</evidence>
<organism evidence="1 2">
    <name type="scientific">Legionella feeleii</name>
    <dbReference type="NCBI Taxonomy" id="453"/>
    <lineage>
        <taxon>Bacteria</taxon>
        <taxon>Pseudomonadati</taxon>
        <taxon>Pseudomonadota</taxon>
        <taxon>Gammaproteobacteria</taxon>
        <taxon>Legionellales</taxon>
        <taxon>Legionellaceae</taxon>
        <taxon>Legionella</taxon>
    </lineage>
</organism>
<reference evidence="1 2" key="1">
    <citation type="submission" date="2018-06" db="EMBL/GenBank/DDBJ databases">
        <authorList>
            <consortium name="Pathogen Informatics"/>
            <person name="Doyle S."/>
        </authorList>
    </citation>
    <scope>NUCLEOTIDE SEQUENCE [LARGE SCALE GENOMIC DNA]</scope>
    <source>
        <strain evidence="1 2">NCTC11978</strain>
    </source>
</reference>
<protein>
    <submittedName>
        <fullName evidence="1">Uncharacterized protein</fullName>
    </submittedName>
</protein>
<dbReference type="EMBL" id="UGNY01000001">
    <property type="protein sequence ID" value="STX37995.1"/>
    <property type="molecule type" value="Genomic_DNA"/>
</dbReference>
<proteinExistence type="predicted"/>